<feature type="transmembrane region" description="Helical" evidence="1">
    <location>
        <begin position="116"/>
        <end position="136"/>
    </location>
</feature>
<organism evidence="2 3">
    <name type="scientific">Sporosarcina ureae</name>
    <dbReference type="NCBI Taxonomy" id="1571"/>
    <lineage>
        <taxon>Bacteria</taxon>
        <taxon>Bacillati</taxon>
        <taxon>Bacillota</taxon>
        <taxon>Bacilli</taxon>
        <taxon>Bacillales</taxon>
        <taxon>Caryophanaceae</taxon>
        <taxon>Sporosarcina</taxon>
    </lineage>
</organism>
<evidence type="ECO:0000256" key="1">
    <source>
        <dbReference type="SAM" id="Phobius"/>
    </source>
</evidence>
<accession>A0ABM6JRF2</accession>
<feature type="transmembrane region" description="Helical" evidence="1">
    <location>
        <begin position="6"/>
        <end position="31"/>
    </location>
</feature>
<keyword evidence="1" id="KW-0812">Transmembrane</keyword>
<gene>
    <name evidence="2" type="ORF">SporoS204_00315</name>
</gene>
<feature type="transmembrane region" description="Helical" evidence="1">
    <location>
        <begin position="78"/>
        <end position="95"/>
    </location>
</feature>
<keyword evidence="1" id="KW-1133">Transmembrane helix</keyword>
<proteinExistence type="predicted"/>
<sequence>MKITTTHVWTAIMAAVLSIISLKFLQVFKFIKWSPIGWTKKLHMFTTFPGWFKWVLLGVICFLLFFILYFIARLTFKVPPTLSSLIVTIIVIIFIEWMIHVKADLTMTQFIKKISIPFACLFAMIFRFVIGTSVYMKKTFG</sequence>
<keyword evidence="1" id="KW-0472">Membrane</keyword>
<dbReference type="EMBL" id="CP015108">
    <property type="protein sequence ID" value="ARF12746.1"/>
    <property type="molecule type" value="Genomic_DNA"/>
</dbReference>
<dbReference type="RefSeq" id="WP_029054548.1">
    <property type="nucleotide sequence ID" value="NZ_CP015108.1"/>
</dbReference>
<protein>
    <submittedName>
        <fullName evidence="2">Uncharacterized protein</fullName>
    </submittedName>
</protein>
<keyword evidence="3" id="KW-1185">Reference proteome</keyword>
<evidence type="ECO:0000313" key="3">
    <source>
        <dbReference type="Proteomes" id="UP000192486"/>
    </source>
</evidence>
<reference evidence="2 3" key="1">
    <citation type="submission" date="2016-04" db="EMBL/GenBank/DDBJ databases">
        <title>Comparative Genomics and Epigenetics of Sporosarcina ureae.</title>
        <authorList>
            <person name="Oliver A.S."/>
            <person name="Cooper K.K."/>
        </authorList>
    </citation>
    <scope>NUCLEOTIDE SEQUENCE [LARGE SCALE GENOMIC DNA]</scope>
    <source>
        <strain evidence="2 3">S204</strain>
    </source>
</reference>
<feature type="transmembrane region" description="Helical" evidence="1">
    <location>
        <begin position="51"/>
        <end position="72"/>
    </location>
</feature>
<evidence type="ECO:0000313" key="2">
    <source>
        <dbReference type="EMBL" id="ARF12746.1"/>
    </source>
</evidence>
<dbReference type="Proteomes" id="UP000192486">
    <property type="component" value="Chromosome"/>
</dbReference>
<name>A0ABM6JRF2_SPOUR</name>